<dbReference type="InterPro" id="IPR046676">
    <property type="entry name" value="DUF6546"/>
</dbReference>
<organism evidence="2 3">
    <name type="scientific">Metarhizium guizhouense (strain ARSEF 977)</name>
    <dbReference type="NCBI Taxonomy" id="1276136"/>
    <lineage>
        <taxon>Eukaryota</taxon>
        <taxon>Fungi</taxon>
        <taxon>Dikarya</taxon>
        <taxon>Ascomycota</taxon>
        <taxon>Pezizomycotina</taxon>
        <taxon>Sordariomycetes</taxon>
        <taxon>Hypocreomycetidae</taxon>
        <taxon>Hypocreales</taxon>
        <taxon>Clavicipitaceae</taxon>
        <taxon>Metarhizium</taxon>
    </lineage>
</organism>
<accession>A0A0B4HGM8</accession>
<evidence type="ECO:0000259" key="1">
    <source>
        <dbReference type="Pfam" id="PF20183"/>
    </source>
</evidence>
<dbReference type="AlphaFoldDB" id="A0A0B4HGM8"/>
<sequence length="366" mass="42119">MLQLDISVYSPRDPEHWCGYLTFEPDLPLEECTLPSLVRSEYDDDKHGWRAGRQVQPPVFLAIQKVFDEIMEQGPFEDTTQDKEWFAQLPLAPAVTSLLLRQQSRRRWHPQALAWLLPRFPNLREFHYEPWREWCDGCSPPSSHNYGDWLSLRILYQKYTDDLLLCSRFRIPNPDLGHAVCSASLQLEELSASFIVEASHFFDCAGQHTSWVWANLTSVALTTRLLVPGANLTSIEDMLRDAAAAAMRMPKLENMEIWNGGKGSAMLFRYQHRRPHSQAVINWKGTWTRAMVSHLRPRVTNAWEAVARQQNSLALTMEEELHESDAADIKSHGDAIYYLDLSSPVVRPISLRQIRMEQIIREGGHG</sequence>
<gene>
    <name evidence="2" type="ORF">MGU_01382</name>
</gene>
<evidence type="ECO:0000313" key="3">
    <source>
        <dbReference type="Proteomes" id="UP000031192"/>
    </source>
</evidence>
<dbReference type="HOGENOM" id="CLU_023464_2_0_1"/>
<comment type="caution">
    <text evidence="2">The sequence shown here is derived from an EMBL/GenBank/DDBJ whole genome shotgun (WGS) entry which is preliminary data.</text>
</comment>
<dbReference type="Proteomes" id="UP000031192">
    <property type="component" value="Unassembled WGS sequence"/>
</dbReference>
<feature type="domain" description="DUF6546" evidence="1">
    <location>
        <begin position="161"/>
        <end position="347"/>
    </location>
</feature>
<protein>
    <recommendedName>
        <fullName evidence="1">DUF6546 domain-containing protein</fullName>
    </recommendedName>
</protein>
<dbReference type="EMBL" id="AZNH01000003">
    <property type="protein sequence ID" value="KID91412.1"/>
    <property type="molecule type" value="Genomic_DNA"/>
</dbReference>
<reference evidence="2 3" key="1">
    <citation type="journal article" date="2014" name="Proc. Natl. Acad. Sci. U.S.A.">
        <title>Trajectory and genomic determinants of fungal-pathogen speciation and host adaptation.</title>
        <authorList>
            <person name="Hu X."/>
            <person name="Xiao G."/>
            <person name="Zheng P."/>
            <person name="Shang Y."/>
            <person name="Su Y."/>
            <person name="Zhang X."/>
            <person name="Liu X."/>
            <person name="Zhan S."/>
            <person name="St Leger R.J."/>
            <person name="Wang C."/>
        </authorList>
    </citation>
    <scope>NUCLEOTIDE SEQUENCE [LARGE SCALE GENOMIC DNA]</scope>
    <source>
        <strain evidence="2 3">ARSEF 977</strain>
    </source>
</reference>
<proteinExistence type="predicted"/>
<name>A0A0B4HGM8_METGA</name>
<evidence type="ECO:0000313" key="2">
    <source>
        <dbReference type="EMBL" id="KID91412.1"/>
    </source>
</evidence>
<keyword evidence="3" id="KW-1185">Reference proteome</keyword>
<dbReference type="Pfam" id="PF20183">
    <property type="entry name" value="DUF6546"/>
    <property type="match status" value="1"/>
</dbReference>